<keyword evidence="7" id="KW-0456">Lyase</keyword>
<dbReference type="Gene3D" id="3.40.50.970">
    <property type="match status" value="2"/>
</dbReference>
<dbReference type="InterPro" id="IPR029035">
    <property type="entry name" value="DHS-like_NAD/FAD-binding_dom"/>
</dbReference>
<dbReference type="InterPro" id="IPR012001">
    <property type="entry name" value="Thiamin_PyroP_enz_TPP-bd_dom"/>
</dbReference>
<dbReference type="GO" id="GO:0009436">
    <property type="term" value="P:glyoxylate catabolic process"/>
    <property type="evidence" value="ECO:0007669"/>
    <property type="project" value="InterPro"/>
</dbReference>
<dbReference type="EMBL" id="VPFL01000013">
    <property type="protein sequence ID" value="TXF11463.1"/>
    <property type="molecule type" value="Genomic_DNA"/>
</dbReference>
<dbReference type="GO" id="GO:0016874">
    <property type="term" value="F:ligase activity"/>
    <property type="evidence" value="ECO:0007669"/>
    <property type="project" value="UniProtKB-KW"/>
</dbReference>
<dbReference type="Pfam" id="PF02776">
    <property type="entry name" value="TPP_enzyme_N"/>
    <property type="match status" value="1"/>
</dbReference>
<dbReference type="GO" id="GO:0009097">
    <property type="term" value="P:isoleucine biosynthetic process"/>
    <property type="evidence" value="ECO:0007669"/>
    <property type="project" value="TreeGrafter"/>
</dbReference>
<dbReference type="SUPFAM" id="SSF52467">
    <property type="entry name" value="DHS-like NAD/FAD-binding domain"/>
    <property type="match status" value="1"/>
</dbReference>
<dbReference type="FunCoup" id="A0A5C7EKB2">
    <property type="interactions" value="72"/>
</dbReference>
<feature type="domain" description="Thiamine pyrophosphate enzyme TPP-binding" evidence="5">
    <location>
        <begin position="392"/>
        <end position="552"/>
    </location>
</feature>
<dbReference type="InterPro" id="IPR012000">
    <property type="entry name" value="Thiamin_PyroP_enz_cen_dom"/>
</dbReference>
<dbReference type="PANTHER" id="PTHR18968:SF14">
    <property type="entry name" value="GLYOXYLATE CARBOLIGASE"/>
    <property type="match status" value="1"/>
</dbReference>
<dbReference type="Gene3D" id="3.40.50.1220">
    <property type="entry name" value="TPP-binding domain"/>
    <property type="match status" value="1"/>
</dbReference>
<evidence type="ECO:0000313" key="8">
    <source>
        <dbReference type="Proteomes" id="UP000321201"/>
    </source>
</evidence>
<dbReference type="Pfam" id="PF02775">
    <property type="entry name" value="TPP_enzyme_C"/>
    <property type="match status" value="1"/>
</dbReference>
<dbReference type="GO" id="GO:0050660">
    <property type="term" value="F:flavin adenine dinucleotide binding"/>
    <property type="evidence" value="ECO:0007669"/>
    <property type="project" value="TreeGrafter"/>
</dbReference>
<dbReference type="FunFam" id="3.40.50.970:FF:000007">
    <property type="entry name" value="Acetolactate synthase"/>
    <property type="match status" value="1"/>
</dbReference>
<dbReference type="PANTHER" id="PTHR18968">
    <property type="entry name" value="THIAMINE PYROPHOSPHATE ENZYMES"/>
    <property type="match status" value="1"/>
</dbReference>
<feature type="domain" description="Thiamine pyrophosphate enzyme N-terminal TPP-binding" evidence="6">
    <location>
        <begin position="4"/>
        <end position="120"/>
    </location>
</feature>
<protein>
    <submittedName>
        <fullName evidence="7">Glyoxylate carboligase</fullName>
        <ecNumber evidence="7">4.1.1.47</ecNumber>
    </submittedName>
</protein>
<dbReference type="RefSeq" id="WP_147800092.1">
    <property type="nucleotide sequence ID" value="NZ_VPFL01000013.1"/>
</dbReference>
<dbReference type="GO" id="GO:0009099">
    <property type="term" value="P:L-valine biosynthetic process"/>
    <property type="evidence" value="ECO:0007669"/>
    <property type="project" value="TreeGrafter"/>
</dbReference>
<evidence type="ECO:0000259" key="4">
    <source>
        <dbReference type="Pfam" id="PF00205"/>
    </source>
</evidence>
<dbReference type="InterPro" id="IPR011766">
    <property type="entry name" value="TPP_enzyme_TPP-bd"/>
</dbReference>
<dbReference type="SUPFAM" id="SSF52518">
    <property type="entry name" value="Thiamin diphosphate-binding fold (THDP-binding)"/>
    <property type="match status" value="2"/>
</dbReference>
<evidence type="ECO:0000259" key="5">
    <source>
        <dbReference type="Pfam" id="PF02775"/>
    </source>
</evidence>
<name>A0A5C7EKB2_9PROT</name>
<sequence>MAKMTAAEAAVKVLESEGIELAFGVPGAAILPLYDALRKSSIKHVLVRHEEGGTHAAEGYSRAKKDKIGVCIGTSGPAGTNMVTGLYSAMADSIPILCITGQAPRAKLHKEDFQAVDIAAIVRPVTKWSITVMEAAQVPWAFRHAFHIMRSGRPGPVLIDLPLDVQKEMIEYDPEADAPLEIFKPRAHRRQVEKALSMMMEARRPLIIAGGGVINADACDLLKEFAEITQTPVVPTLMGWGALADDHPLNAGMVGLQTQHRYGNANYLRSDFVLGLGNRWANRMTGSVDVFTRGRKFVHVDIEPTQIGRVFCPDLGIVSDAKFALELFVEVAREWKAAGKLADRSAWVAEVQERKRTMHRKTDFDNIPIKPQRVFQEVNKVFGDDTVFVTAIGLYQIASGQFQRINKPRHYIVCGQAGPLGWEISACTGAKLACPDKEVVGIVGDYSFQFLIEELAVAAQYKVPFVMVLLNNAYLGLIRQAELGYGMDYEVQLSFKNINAPEIGEYGVDHVKAAEAFGCLAIRVFDPNLLASAFEEARNLANEHKVPVIVEVITERATNIAMGPEIDQIKEFEPIEDRTGAKEPVTA</sequence>
<dbReference type="FunFam" id="3.40.50.1220:FF:000008">
    <property type="entry name" value="Acetolactate synthase"/>
    <property type="match status" value="1"/>
</dbReference>
<accession>A0A5C7EKB2</accession>
<dbReference type="GO" id="GO:0005948">
    <property type="term" value="C:acetolactate synthase complex"/>
    <property type="evidence" value="ECO:0007669"/>
    <property type="project" value="TreeGrafter"/>
</dbReference>
<evidence type="ECO:0000256" key="2">
    <source>
        <dbReference type="ARBA" id="ARBA00023052"/>
    </source>
</evidence>
<keyword evidence="2 3" id="KW-0786">Thiamine pyrophosphate</keyword>
<keyword evidence="7" id="KW-0436">Ligase</keyword>
<evidence type="ECO:0000256" key="3">
    <source>
        <dbReference type="RuleBase" id="RU362132"/>
    </source>
</evidence>
<evidence type="ECO:0000259" key="6">
    <source>
        <dbReference type="Pfam" id="PF02776"/>
    </source>
</evidence>
<dbReference type="InParanoid" id="A0A5C7EKB2"/>
<reference evidence="7 8" key="1">
    <citation type="submission" date="2019-08" db="EMBL/GenBank/DDBJ databases">
        <title>Pelomicrobium methylotrophicum gen. nov., sp. nov. a moderately thermophilic, facultatively anaerobic, lithoautotrophic and methylotrophic bacterium isolated from a terrestrial mud volcano.</title>
        <authorList>
            <person name="Slobodkina G.B."/>
            <person name="Merkel A.Y."/>
            <person name="Slobodkin A.I."/>
        </authorList>
    </citation>
    <scope>NUCLEOTIDE SEQUENCE [LARGE SCALE GENOMIC DNA]</scope>
    <source>
        <strain evidence="7 8">SM250</strain>
    </source>
</reference>
<dbReference type="AlphaFoldDB" id="A0A5C7EKB2"/>
<evidence type="ECO:0000256" key="1">
    <source>
        <dbReference type="ARBA" id="ARBA00007812"/>
    </source>
</evidence>
<feature type="domain" description="Thiamine pyrophosphate enzyme central" evidence="4">
    <location>
        <begin position="192"/>
        <end position="326"/>
    </location>
</feature>
<dbReference type="EC" id="4.1.1.47" evidence="7"/>
<dbReference type="GO" id="GO:0009028">
    <property type="term" value="F:tartronate-semialdehyde synthase activity"/>
    <property type="evidence" value="ECO:0007669"/>
    <property type="project" value="UniProtKB-EC"/>
</dbReference>
<comment type="similarity">
    <text evidence="1 3">Belongs to the TPP enzyme family.</text>
</comment>
<dbReference type="GO" id="GO:0000287">
    <property type="term" value="F:magnesium ion binding"/>
    <property type="evidence" value="ECO:0007669"/>
    <property type="project" value="InterPro"/>
</dbReference>
<comment type="caution">
    <text evidence="7">The sequence shown here is derived from an EMBL/GenBank/DDBJ whole genome shotgun (WGS) entry which is preliminary data.</text>
</comment>
<dbReference type="Proteomes" id="UP000321201">
    <property type="component" value="Unassembled WGS sequence"/>
</dbReference>
<dbReference type="InterPro" id="IPR029061">
    <property type="entry name" value="THDP-binding"/>
</dbReference>
<gene>
    <name evidence="7" type="primary">gcl</name>
    <name evidence="7" type="ORF">FR698_10155</name>
</gene>
<proteinExistence type="inferred from homology"/>
<dbReference type="NCBIfam" id="TIGR01504">
    <property type="entry name" value="glyox_carbo_lig"/>
    <property type="match status" value="1"/>
</dbReference>
<keyword evidence="8" id="KW-1185">Reference proteome</keyword>
<evidence type="ECO:0000313" key="7">
    <source>
        <dbReference type="EMBL" id="TXF11463.1"/>
    </source>
</evidence>
<dbReference type="GO" id="GO:0030976">
    <property type="term" value="F:thiamine pyrophosphate binding"/>
    <property type="evidence" value="ECO:0007669"/>
    <property type="project" value="InterPro"/>
</dbReference>
<dbReference type="InterPro" id="IPR045229">
    <property type="entry name" value="TPP_enz"/>
</dbReference>
<dbReference type="CDD" id="cd07035">
    <property type="entry name" value="TPP_PYR_POX_like"/>
    <property type="match status" value="1"/>
</dbReference>
<dbReference type="InterPro" id="IPR006397">
    <property type="entry name" value="Glyox_carbo_lig"/>
</dbReference>
<dbReference type="NCBIfam" id="NF008431">
    <property type="entry name" value="PRK11269.1"/>
    <property type="match status" value="1"/>
</dbReference>
<organism evidence="7 8">
    <name type="scientific">Pelomicrobium methylotrophicum</name>
    <dbReference type="NCBI Taxonomy" id="2602750"/>
    <lineage>
        <taxon>Bacteria</taxon>
        <taxon>Pseudomonadati</taxon>
        <taxon>Pseudomonadota</taxon>
        <taxon>Hydrogenophilia</taxon>
        <taxon>Hydrogenophilia incertae sedis</taxon>
        <taxon>Pelomicrobium</taxon>
    </lineage>
</organism>
<dbReference type="OrthoDB" id="2254214at2"/>
<dbReference type="Pfam" id="PF00205">
    <property type="entry name" value="TPP_enzyme_M"/>
    <property type="match status" value="1"/>
</dbReference>